<comment type="subcellular location">
    <subcellularLocation>
        <location evidence="1">Cytoplasm</location>
    </subcellularLocation>
</comment>
<dbReference type="SUPFAM" id="SSF52540">
    <property type="entry name" value="P-loop containing nucleoside triphosphate hydrolases"/>
    <property type="match status" value="1"/>
</dbReference>
<keyword evidence="2" id="KW-0963">Cytoplasm</keyword>
<keyword evidence="7" id="KW-0694">RNA-binding</keyword>
<dbReference type="InterPro" id="IPR048392">
    <property type="entry name" value="MTR4-like_stalk"/>
</dbReference>
<dbReference type="InterPro" id="IPR014001">
    <property type="entry name" value="Helicase_ATP-bd"/>
</dbReference>
<dbReference type="InterPro" id="IPR025696">
    <property type="entry name" value="Beta-barrel_MTR4"/>
</dbReference>
<dbReference type="SMART" id="SM00490">
    <property type="entry name" value="HELICc"/>
    <property type="match status" value="1"/>
</dbReference>
<dbReference type="PANTHER" id="PTHR12131:SF1">
    <property type="entry name" value="ATP-DEPENDENT RNA HELICASE SUPV3L1, MITOCHONDRIAL-RELATED"/>
    <property type="match status" value="1"/>
</dbReference>
<name>A0ABM4BFS1_HYDVU</name>
<dbReference type="Pfam" id="PF00270">
    <property type="entry name" value="DEAD"/>
    <property type="match status" value="1"/>
</dbReference>
<gene>
    <name evidence="12" type="primary">LOC100211403</name>
</gene>
<sequence length="1269" mass="144583">MDVQLRIAEEYKINSSLLLDELKFDFVEFGISGHVKAIANEEKILPHSTLPIGVPPLLPDLKYELETFLLAPLDLPIHAFQNHQRSWSREKNLDNMFDAVMLPHPTDICMERDPKTGKLKGYQEVLCHDVGLNAQNSMSMNRKPGPLTDSVKGESSNKPFWPGGVFFSEALLKTVTHPNSDEIFEVKKENYLTRPPGFSFDISFDNIERVSLADSSTNANTISINDIISNDIDLTSLYINIDDDEQVVEAQESPVDVALLVTDDISSQLLQVEDDFPSKRIKDEEKKWATLDDFTDVKDFHRLVVDMAFKFPFELDVFQKRAILHLEKHENILVAAHTSAGKTVVAEYAIALAQKHMRKAIYTSPIKALSNQKFRDFRDTFPEVGLLTGDVQIKPEATCLIMTTEILRSMLYNGSDVIRDVEWVIFDEIHYINDLERGVVYEEVLIMLPSHVGIILLSATVPNTLEFASWIGKTKQKEVYVVQTKMRPVPLEHYLYTGNSNKTSNELFCILDQKGNFLLSGYRAALNAKKERASKVDESYGPKGVRQGNPLADKSVWLSLLSMLQKKDQLPVVAFTLSKKKCDQNAEKVSSVELVTSTERSHIISFFNKSLRQLKGSDRQLPQVLWLEELLKNGIGVHHSGILPILKEIVEMLFSRGLLKILFATETFAMGVNMPARTVVFDSTRKFDGNNFRDLHSSEYIQMAGRAGRRGLDNTGMVILLCKGDVPETSDLNKMMLGTPTKLTSQFRLTYYMILNLLRVKQLTVQDMMKRSFSEYYLQKDGPENEKKLEELRIKCKQLKDLDCPVCSIDLKAYYLAWTECYQLQKQIKNILFSSMQCQKLLVPGRLLLVTNANHKHSLSVILQIGGLGNLSSFKGLSSKNPLEKLYTVLILCDKNYEEMKMSDISTTKFSKEEEVKHPNEMFLQNVLFIPKGQCGQIVEEIIAADICEIVNKVIKIDLEKILENHKKRLIPRFRSDPPSQSTVIAGQQLFNLAKDFNDKVCPVMHPIHDLCLNEIEFVEKHKKFERILPSLHCFNCLDCPDIIKHFSLMQSNMQVKEDVAMLEFRLSDENLNHMQEYHQRIEVLKTLNYIDKEMNLQHKGRVAFEISTHEVMITELLINNVLTDLHPSEIVAVLSCFVFEQKQSSPPTLTDNLQKVVNTVKQIAKTVAVCQKKQGLNVTVEEFIEELHFGLVEVVYEWARGMSFKDIMNLTDVSEGNIVRCIQRLDETCRDVRKAAHVIGVQALCDKMEEGMSLIRRDVVFAASLYTS</sequence>
<evidence type="ECO:0000256" key="1">
    <source>
        <dbReference type="ARBA" id="ARBA00004496"/>
    </source>
</evidence>
<dbReference type="PIRSF" id="PIRSF005198">
    <property type="entry name" value="Antiviral_helicase_SKI2"/>
    <property type="match status" value="1"/>
</dbReference>
<keyword evidence="5" id="KW-0347">Helicase</keyword>
<dbReference type="InterPro" id="IPR050699">
    <property type="entry name" value="RNA-DNA_Helicase"/>
</dbReference>
<evidence type="ECO:0000256" key="4">
    <source>
        <dbReference type="ARBA" id="ARBA00022801"/>
    </source>
</evidence>
<dbReference type="RefSeq" id="XP_065647827.1">
    <property type="nucleotide sequence ID" value="XM_065791755.1"/>
</dbReference>
<dbReference type="InterPro" id="IPR016438">
    <property type="entry name" value="SKI2-like"/>
</dbReference>
<protein>
    <submittedName>
        <fullName evidence="12">Superkiller complex protein 2 isoform X2</fullName>
    </submittedName>
</protein>
<keyword evidence="3" id="KW-0547">Nucleotide-binding</keyword>
<organism evidence="11 12">
    <name type="scientific">Hydra vulgaris</name>
    <name type="common">Hydra</name>
    <name type="synonym">Hydra attenuata</name>
    <dbReference type="NCBI Taxonomy" id="6087"/>
    <lineage>
        <taxon>Eukaryota</taxon>
        <taxon>Metazoa</taxon>
        <taxon>Cnidaria</taxon>
        <taxon>Hydrozoa</taxon>
        <taxon>Hydroidolina</taxon>
        <taxon>Anthoathecata</taxon>
        <taxon>Aplanulata</taxon>
        <taxon>Hydridae</taxon>
        <taxon>Hydra</taxon>
    </lineage>
</organism>
<dbReference type="Pfam" id="PF08148">
    <property type="entry name" value="DSHCT"/>
    <property type="match status" value="1"/>
</dbReference>
<keyword evidence="11" id="KW-1185">Reference proteome</keyword>
<feature type="domain" description="Helicase ATP-binding" evidence="9">
    <location>
        <begin position="323"/>
        <end position="479"/>
    </location>
</feature>
<evidence type="ECO:0000313" key="11">
    <source>
        <dbReference type="Proteomes" id="UP001652625"/>
    </source>
</evidence>
<dbReference type="PANTHER" id="PTHR12131">
    <property type="entry name" value="ATP-DEPENDENT RNA AND DNA HELICASE"/>
    <property type="match status" value="1"/>
</dbReference>
<dbReference type="Pfam" id="PF21408">
    <property type="entry name" value="MTR4-like_stalk"/>
    <property type="match status" value="1"/>
</dbReference>
<dbReference type="SMART" id="SM01142">
    <property type="entry name" value="DSHCT"/>
    <property type="match status" value="1"/>
</dbReference>
<dbReference type="Pfam" id="PF13234">
    <property type="entry name" value="MTR4_beta-barrel"/>
    <property type="match status" value="1"/>
</dbReference>
<evidence type="ECO:0000259" key="9">
    <source>
        <dbReference type="PROSITE" id="PS51192"/>
    </source>
</evidence>
<dbReference type="SMART" id="SM00487">
    <property type="entry name" value="DEXDc"/>
    <property type="match status" value="1"/>
</dbReference>
<dbReference type="InterPro" id="IPR040801">
    <property type="entry name" value="Ski2_N"/>
</dbReference>
<feature type="domain" description="Helicase C-terminal" evidence="10">
    <location>
        <begin position="590"/>
        <end position="758"/>
    </location>
</feature>
<evidence type="ECO:0000256" key="7">
    <source>
        <dbReference type="ARBA" id="ARBA00022884"/>
    </source>
</evidence>
<dbReference type="GeneID" id="100211403"/>
<proteinExistence type="predicted"/>
<reference evidence="12" key="2">
    <citation type="submission" date="2025-08" db="UniProtKB">
        <authorList>
            <consortium name="RefSeq"/>
        </authorList>
    </citation>
    <scope>IDENTIFICATION</scope>
</reference>
<dbReference type="PROSITE" id="PS51194">
    <property type="entry name" value="HELICASE_CTER"/>
    <property type="match status" value="1"/>
</dbReference>
<dbReference type="CDD" id="cd18795">
    <property type="entry name" value="SF2_C_Ski2"/>
    <property type="match status" value="1"/>
</dbReference>
<dbReference type="InterPro" id="IPR001650">
    <property type="entry name" value="Helicase_C-like"/>
</dbReference>
<dbReference type="Proteomes" id="UP001652625">
    <property type="component" value="Chromosome 02"/>
</dbReference>
<evidence type="ECO:0000256" key="6">
    <source>
        <dbReference type="ARBA" id="ARBA00022840"/>
    </source>
</evidence>
<dbReference type="Gene3D" id="3.40.50.300">
    <property type="entry name" value="P-loop containing nucleotide triphosphate hydrolases"/>
    <property type="match status" value="2"/>
</dbReference>
<dbReference type="InterPro" id="IPR027417">
    <property type="entry name" value="P-loop_NTPase"/>
</dbReference>
<reference evidence="11" key="1">
    <citation type="submission" date="2025-05" db="UniProtKB">
        <authorList>
            <consortium name="RefSeq"/>
        </authorList>
    </citation>
    <scope>NUCLEOTIDE SEQUENCE [LARGE SCALE GENOMIC DNA]</scope>
</reference>
<dbReference type="PROSITE" id="PS51192">
    <property type="entry name" value="HELICASE_ATP_BIND_1"/>
    <property type="match status" value="1"/>
</dbReference>
<keyword evidence="4" id="KW-0378">Hydrolase</keyword>
<keyword evidence="6" id="KW-0067">ATP-binding</keyword>
<evidence type="ECO:0000256" key="5">
    <source>
        <dbReference type="ARBA" id="ARBA00022806"/>
    </source>
</evidence>
<accession>A0ABM4BFS1</accession>
<evidence type="ECO:0000256" key="3">
    <source>
        <dbReference type="ARBA" id="ARBA00022741"/>
    </source>
</evidence>
<evidence type="ECO:0000259" key="10">
    <source>
        <dbReference type="PROSITE" id="PS51194"/>
    </source>
</evidence>
<dbReference type="InterPro" id="IPR011545">
    <property type="entry name" value="DEAD/DEAH_box_helicase_dom"/>
</dbReference>
<evidence type="ECO:0000256" key="8">
    <source>
        <dbReference type="ARBA" id="ARBA00047984"/>
    </source>
</evidence>
<dbReference type="Pfam" id="PF17911">
    <property type="entry name" value="Ski2_N"/>
    <property type="match status" value="1"/>
</dbReference>
<dbReference type="Pfam" id="PF00271">
    <property type="entry name" value="Helicase_C"/>
    <property type="match status" value="1"/>
</dbReference>
<dbReference type="Gene3D" id="1.10.3380.30">
    <property type="match status" value="2"/>
</dbReference>
<comment type="catalytic activity">
    <reaction evidence="8">
        <text>ATP + H2O = ADP + phosphate + H(+)</text>
        <dbReference type="Rhea" id="RHEA:13065"/>
        <dbReference type="ChEBI" id="CHEBI:15377"/>
        <dbReference type="ChEBI" id="CHEBI:15378"/>
        <dbReference type="ChEBI" id="CHEBI:30616"/>
        <dbReference type="ChEBI" id="CHEBI:43474"/>
        <dbReference type="ChEBI" id="CHEBI:456216"/>
        <dbReference type="EC" id="3.6.4.13"/>
    </reaction>
</comment>
<evidence type="ECO:0000313" key="12">
    <source>
        <dbReference type="RefSeq" id="XP_065647827.1"/>
    </source>
</evidence>
<dbReference type="InterPro" id="IPR012961">
    <property type="entry name" value="Ski2/MTR4_C"/>
</dbReference>
<evidence type="ECO:0000256" key="2">
    <source>
        <dbReference type="ARBA" id="ARBA00022490"/>
    </source>
</evidence>